<evidence type="ECO:0000313" key="13">
    <source>
        <dbReference type="Proteomes" id="UP000441586"/>
    </source>
</evidence>
<comment type="cofactor">
    <cofactor evidence="1">
        <name>Mg(2+)</name>
        <dbReference type="ChEBI" id="CHEBI:18420"/>
    </cofactor>
</comment>
<evidence type="ECO:0000256" key="6">
    <source>
        <dbReference type="ARBA" id="ARBA00022723"/>
    </source>
</evidence>
<dbReference type="AlphaFoldDB" id="A0A6A4R8U9"/>
<dbReference type="Gene3D" id="3.10.520.10">
    <property type="entry name" value="ApbE-like domains"/>
    <property type="match status" value="1"/>
</dbReference>
<dbReference type="Proteomes" id="UP000441586">
    <property type="component" value="Unassembled WGS sequence"/>
</dbReference>
<evidence type="ECO:0000256" key="8">
    <source>
        <dbReference type="ARBA" id="ARBA00022842"/>
    </source>
</evidence>
<evidence type="ECO:0000256" key="7">
    <source>
        <dbReference type="ARBA" id="ARBA00022827"/>
    </source>
</evidence>
<dbReference type="RefSeq" id="WP_158980459.1">
    <property type="nucleotide sequence ID" value="NZ_WSFO01000010.1"/>
</dbReference>
<sequence length="302" mass="31576">MTTLTRRRFLTISAAAVALPAQAATVPMANWSGIALGAPASLQIAGLTTEQASPVFTKIEEELSRLEQVFSLYKNGSELSRLNSNGILKAPSPDMLAVLSLAGAIHAATNGAFDPTVQPLWQKSVGMKSPNSTTGWQHLRFDSSAVTFAAPNGAQMGLTLNGIAQGYVTDQIAAVLHDAGLRDVLVDMGEVLAKGSPAPGRDWNVGIAAPEGQVVERLTLSDRALATSAPFVPNAGGQMTGPHILPPTPRHKVQQTLVSISAPTAVLADGLSTACCLLNASQINQALSQFPDTRIVVRQELS</sequence>
<comment type="caution">
    <text evidence="12">The sequence shown here is derived from an EMBL/GenBank/DDBJ whole genome shotgun (WGS) entry which is preliminary data.</text>
</comment>
<evidence type="ECO:0000256" key="10">
    <source>
        <dbReference type="ARBA" id="ARBA00048540"/>
    </source>
</evidence>
<dbReference type="PROSITE" id="PS51318">
    <property type="entry name" value="TAT"/>
    <property type="match status" value="1"/>
</dbReference>
<dbReference type="EMBL" id="WSFO01000010">
    <property type="protein sequence ID" value="KAE9628215.1"/>
    <property type="molecule type" value="Genomic_DNA"/>
</dbReference>
<evidence type="ECO:0000256" key="4">
    <source>
        <dbReference type="ARBA" id="ARBA00022630"/>
    </source>
</evidence>
<keyword evidence="6" id="KW-0479">Metal-binding</keyword>
<evidence type="ECO:0000313" key="12">
    <source>
        <dbReference type="EMBL" id="KAE9628215.1"/>
    </source>
</evidence>
<dbReference type="InterPro" id="IPR006311">
    <property type="entry name" value="TAT_signal"/>
</dbReference>
<evidence type="ECO:0000256" key="2">
    <source>
        <dbReference type="ARBA" id="ARBA00011955"/>
    </source>
</evidence>
<name>A0A6A4R8U9_9RHOB</name>
<dbReference type="SUPFAM" id="SSF143631">
    <property type="entry name" value="ApbE-like"/>
    <property type="match status" value="1"/>
</dbReference>
<dbReference type="PANTHER" id="PTHR30040:SF2">
    <property type="entry name" value="FAD:PROTEIN FMN TRANSFERASE"/>
    <property type="match status" value="1"/>
</dbReference>
<keyword evidence="4" id="KW-0285">Flavoprotein</keyword>
<keyword evidence="5 12" id="KW-0808">Transferase</keyword>
<dbReference type="PANTHER" id="PTHR30040">
    <property type="entry name" value="THIAMINE BIOSYNTHESIS LIPOPROTEIN APBE"/>
    <property type="match status" value="1"/>
</dbReference>
<evidence type="ECO:0000256" key="1">
    <source>
        <dbReference type="ARBA" id="ARBA00001946"/>
    </source>
</evidence>
<keyword evidence="7" id="KW-0274">FAD</keyword>
<proteinExistence type="predicted"/>
<organism evidence="12 13">
    <name type="scientific">Parasedimentitalea maritima</name>
    <dbReference type="NCBI Taxonomy" id="2578117"/>
    <lineage>
        <taxon>Bacteria</taxon>
        <taxon>Pseudomonadati</taxon>
        <taxon>Pseudomonadota</taxon>
        <taxon>Alphaproteobacteria</taxon>
        <taxon>Rhodobacterales</taxon>
        <taxon>Paracoccaceae</taxon>
        <taxon>Parasedimentitalea</taxon>
    </lineage>
</organism>
<accession>A0A6A4R8U9</accession>
<dbReference type="InterPro" id="IPR003374">
    <property type="entry name" value="ApbE-like_sf"/>
</dbReference>
<dbReference type="InterPro" id="IPR024932">
    <property type="entry name" value="ApbE"/>
</dbReference>
<protein>
    <recommendedName>
        <fullName evidence="3">FAD:protein FMN transferase</fullName>
        <ecNumber evidence="2">2.7.1.180</ecNumber>
    </recommendedName>
    <alternativeName>
        <fullName evidence="9">Flavin transferase</fullName>
    </alternativeName>
</protein>
<keyword evidence="11" id="KW-0732">Signal</keyword>
<evidence type="ECO:0000256" key="5">
    <source>
        <dbReference type="ARBA" id="ARBA00022679"/>
    </source>
</evidence>
<keyword evidence="8" id="KW-0460">Magnesium</keyword>
<gene>
    <name evidence="12" type="ORF">GP644_16410</name>
</gene>
<comment type="catalytic activity">
    <reaction evidence="10">
        <text>L-threonyl-[protein] + FAD = FMN-L-threonyl-[protein] + AMP + H(+)</text>
        <dbReference type="Rhea" id="RHEA:36847"/>
        <dbReference type="Rhea" id="RHEA-COMP:11060"/>
        <dbReference type="Rhea" id="RHEA-COMP:11061"/>
        <dbReference type="ChEBI" id="CHEBI:15378"/>
        <dbReference type="ChEBI" id="CHEBI:30013"/>
        <dbReference type="ChEBI" id="CHEBI:57692"/>
        <dbReference type="ChEBI" id="CHEBI:74257"/>
        <dbReference type="ChEBI" id="CHEBI:456215"/>
        <dbReference type="EC" id="2.7.1.180"/>
    </reaction>
</comment>
<evidence type="ECO:0000256" key="9">
    <source>
        <dbReference type="ARBA" id="ARBA00031306"/>
    </source>
</evidence>
<feature type="chain" id="PRO_5039895572" description="FAD:protein FMN transferase" evidence="11">
    <location>
        <begin position="24"/>
        <end position="302"/>
    </location>
</feature>
<evidence type="ECO:0000256" key="3">
    <source>
        <dbReference type="ARBA" id="ARBA00016337"/>
    </source>
</evidence>
<dbReference type="GO" id="GO:0016740">
    <property type="term" value="F:transferase activity"/>
    <property type="evidence" value="ECO:0007669"/>
    <property type="project" value="UniProtKB-KW"/>
</dbReference>
<dbReference type="GO" id="GO:0046872">
    <property type="term" value="F:metal ion binding"/>
    <property type="evidence" value="ECO:0007669"/>
    <property type="project" value="UniProtKB-KW"/>
</dbReference>
<evidence type="ECO:0000256" key="11">
    <source>
        <dbReference type="SAM" id="SignalP"/>
    </source>
</evidence>
<dbReference type="EC" id="2.7.1.180" evidence="2"/>
<dbReference type="Pfam" id="PF02424">
    <property type="entry name" value="ApbE"/>
    <property type="match status" value="1"/>
</dbReference>
<feature type="signal peptide" evidence="11">
    <location>
        <begin position="1"/>
        <end position="23"/>
    </location>
</feature>
<reference evidence="12 13" key="1">
    <citation type="submission" date="2019-12" db="EMBL/GenBank/DDBJ databases">
        <authorList>
            <person name="Zhang Y.-J."/>
        </authorList>
    </citation>
    <scope>NUCLEOTIDE SEQUENCE [LARGE SCALE GENOMIC DNA]</scope>
    <source>
        <strain evidence="12 13">H18S-6</strain>
    </source>
</reference>